<comment type="caution">
    <text evidence="3">The sequence shown here is derived from an EMBL/GenBank/DDBJ whole genome shotgun (WGS) entry which is preliminary data.</text>
</comment>
<dbReference type="CDD" id="cd22967">
    <property type="entry name" value="DD_AK7"/>
    <property type="match status" value="1"/>
</dbReference>
<dbReference type="GeneID" id="39747476"/>
<evidence type="ECO:0000256" key="2">
    <source>
        <dbReference type="SAM" id="MobiDB-lite"/>
    </source>
</evidence>
<sequence length="1063" mass="123653">MKIFIHNVNTYTGSCLCETLNQVKNESIEIYGTVVEESKTKNKLKYKYENVQRIVSKTPKDNIVKHILRCDLVIFDLHNTDIEEIEYVIRKIKYEKLKRDITFVLISSVMTWNKTKRKFVKQKEVIHNGTISALSNGFIDTDKGTKENGGEINTTQQSSNFNMNKNHNVSDPDRSKIKEHFVNKEKIQTEGSSMNVRDEQRKEEKKMKYIQMPEIFTEKDYMKRIPSTQYEEYKSVETLVLSLNSKKKLNAYVVASGILYGNGENVFFPIFRNAWLSLDNHIIDKGNNFIPIIHVRGLCQFVKEIYIKQPLNKYIIAVDREHITQKTLIKTVSTFMSGNSTLLSVSAHDSIYFNHAEVLCVNLRFSCSELGGSKAEEDEAEVDEAEVDGEEEDRAEEDEAEVDEADEDEADEDEADEEEADEDEADEDEADEDKAEEDEAEEDEAEEDGVEEDDDASNKSDTSDREKVRSNRANNKKKSTRKSTKGERKGKKEFFKFHCCDGFTKNISILAKEFCKYRNLKQLKILILGQPGVGKTFIAKKICEYYNLNMCSISSLIEECKRNNYDFPQYYKQYLKDLSDEKQKNKNKDKNKDINKDKNKDINKDKNKDINKDKNKNKKNTNEINNKLALPDLASIFYEKLKSNECKFRGFVLDFFPRNYDEAEFFFDQCGTNQGVFLDDGKVNAKRLEDDPSSGADANQMGKQLHMDTSEEEGEEDNGEGEEDNDEGEEDDDKGEEDDEKIEEDDEKREEDDDEEEEKNKQPETSSDSPDSDITKRGRKKTKKERNATGSTKIGGKQEKREKGNNNLIFFPEFVIVLKSSVELCRSRMMNLPDEEVIKGHNDESGFERRNKKYMKENCRNDCLEFDQKKSIEDYFLERNVEVFSVHIHENSVLEDILTNIYIYIEKNIKFYNFLPSFEEKIKEKLHMQQKELTNEKEKIKNTENKLIAEEISENDELIRAQKKRQELLLKHQQQYFQNQSIPLRFYLIKNILPILTDALIHICRTKPKNPCLHIAQYLLENAHKYNVDEVGLDMLVSDKNQMETQHEDSGSMTAPWQGQSRE</sequence>
<dbReference type="InterPro" id="IPR007858">
    <property type="entry name" value="Dpy-30_motif"/>
</dbReference>
<feature type="compositionally biased region" description="Polar residues" evidence="2">
    <location>
        <begin position="153"/>
        <end position="167"/>
    </location>
</feature>
<dbReference type="SUPFAM" id="SSF52540">
    <property type="entry name" value="P-loop containing nucleoside triphosphate hydrolases"/>
    <property type="match status" value="1"/>
</dbReference>
<feature type="compositionally biased region" description="Acidic residues" evidence="2">
    <location>
        <begin position="376"/>
        <end position="455"/>
    </location>
</feature>
<keyword evidence="4" id="KW-1185">Reference proteome</keyword>
<evidence type="ECO:0000313" key="3">
    <source>
        <dbReference type="EMBL" id="GAW80760.1"/>
    </source>
</evidence>
<accession>A0A1Y1JET5</accession>
<feature type="region of interest" description="Disordered" evidence="2">
    <location>
        <begin position="372"/>
        <end position="487"/>
    </location>
</feature>
<proteinExistence type="predicted"/>
<dbReference type="InterPro" id="IPR036291">
    <property type="entry name" value="NAD(P)-bd_dom_sf"/>
</dbReference>
<feature type="region of interest" description="Disordered" evidence="2">
    <location>
        <begin position="582"/>
        <end position="623"/>
    </location>
</feature>
<dbReference type="Gene3D" id="3.40.50.300">
    <property type="entry name" value="P-loop containing nucleotide triphosphate hydrolases"/>
    <property type="match status" value="1"/>
</dbReference>
<dbReference type="Pfam" id="PF05186">
    <property type="entry name" value="Dpy-30"/>
    <property type="match status" value="1"/>
</dbReference>
<keyword evidence="1" id="KW-0175">Coiled coil</keyword>
<name>A0A1Y1JET5_PLAGO</name>
<dbReference type="Proteomes" id="UP000195521">
    <property type="component" value="Unassembled WGS sequence"/>
</dbReference>
<protein>
    <recommendedName>
        <fullName evidence="5">P-loop containing nucleoside triphosphate hydrolase</fullName>
    </recommendedName>
</protein>
<dbReference type="EMBL" id="BDQF01000009">
    <property type="protein sequence ID" value="GAW80760.1"/>
    <property type="molecule type" value="Genomic_DNA"/>
</dbReference>
<dbReference type="InterPro" id="IPR027417">
    <property type="entry name" value="P-loop_NTPase"/>
</dbReference>
<dbReference type="Pfam" id="PF13207">
    <property type="entry name" value="AAA_17"/>
    <property type="match status" value="1"/>
</dbReference>
<dbReference type="RefSeq" id="XP_028543349.1">
    <property type="nucleotide sequence ID" value="XM_028687548.1"/>
</dbReference>
<dbReference type="OMA" id="GHVEDDF"/>
<feature type="compositionally biased region" description="Basic and acidic residues" evidence="2">
    <location>
        <begin position="456"/>
        <end position="469"/>
    </location>
</feature>
<feature type="compositionally biased region" description="Basic residues" evidence="2">
    <location>
        <begin position="474"/>
        <end position="483"/>
    </location>
</feature>
<feature type="region of interest" description="Disordered" evidence="2">
    <location>
        <begin position="153"/>
        <end position="173"/>
    </location>
</feature>
<dbReference type="PANTHER" id="PTHR13595:SF3">
    <property type="entry name" value="CXC DOMAIN-CONTAINING PROTEIN"/>
    <property type="match status" value="1"/>
</dbReference>
<evidence type="ECO:0008006" key="5">
    <source>
        <dbReference type="Google" id="ProtNLM"/>
    </source>
</evidence>
<organism evidence="3 4">
    <name type="scientific">Plasmodium gonderi</name>
    <dbReference type="NCBI Taxonomy" id="77519"/>
    <lineage>
        <taxon>Eukaryota</taxon>
        <taxon>Sar</taxon>
        <taxon>Alveolata</taxon>
        <taxon>Apicomplexa</taxon>
        <taxon>Aconoidasida</taxon>
        <taxon>Haemosporida</taxon>
        <taxon>Plasmodiidae</taxon>
        <taxon>Plasmodium</taxon>
        <taxon>Plasmodium (Plasmodium)</taxon>
    </lineage>
</organism>
<evidence type="ECO:0000256" key="1">
    <source>
        <dbReference type="SAM" id="Coils"/>
    </source>
</evidence>
<reference evidence="4" key="1">
    <citation type="submission" date="2017-04" db="EMBL/GenBank/DDBJ databases">
        <title>Plasmodium gonderi genome.</title>
        <authorList>
            <person name="Arisue N."/>
            <person name="Honma H."/>
            <person name="Kawai S."/>
            <person name="Tougan T."/>
            <person name="Tanabe K."/>
            <person name="Horii T."/>
        </authorList>
    </citation>
    <scope>NUCLEOTIDE SEQUENCE [LARGE SCALE GENOMIC DNA]</scope>
    <source>
        <strain evidence="4">ATCC 30045</strain>
    </source>
</reference>
<evidence type="ECO:0000313" key="4">
    <source>
        <dbReference type="Proteomes" id="UP000195521"/>
    </source>
</evidence>
<feature type="compositionally biased region" description="Acidic residues" evidence="2">
    <location>
        <begin position="710"/>
        <end position="757"/>
    </location>
</feature>
<dbReference type="SUPFAM" id="SSF51735">
    <property type="entry name" value="NAD(P)-binding Rossmann-fold domains"/>
    <property type="match status" value="1"/>
</dbReference>
<dbReference type="AlphaFoldDB" id="A0A1Y1JET5"/>
<dbReference type="Gene3D" id="1.20.890.10">
    <property type="entry name" value="cAMP-dependent protein kinase regulatory subunit, dimerization-anchoring domain"/>
    <property type="match status" value="1"/>
</dbReference>
<feature type="compositionally biased region" description="Polar residues" evidence="2">
    <location>
        <begin position="1051"/>
        <end position="1063"/>
    </location>
</feature>
<feature type="region of interest" description="Disordered" evidence="2">
    <location>
        <begin position="1042"/>
        <end position="1063"/>
    </location>
</feature>
<dbReference type="PANTHER" id="PTHR13595">
    <property type="entry name" value="ARL6IP4 PROTEIN"/>
    <property type="match status" value="1"/>
</dbReference>
<dbReference type="Gene3D" id="3.40.50.720">
    <property type="entry name" value="NAD(P)-binding Rossmann-like Domain"/>
    <property type="match status" value="1"/>
</dbReference>
<feature type="region of interest" description="Disordered" evidence="2">
    <location>
        <begin position="686"/>
        <end position="800"/>
    </location>
</feature>
<gene>
    <name evidence="3" type="ORF">PGO_083260</name>
</gene>
<feature type="coiled-coil region" evidence="1">
    <location>
        <begin position="919"/>
        <end position="953"/>
    </location>
</feature>
<feature type="compositionally biased region" description="Basic and acidic residues" evidence="2">
    <location>
        <begin position="582"/>
        <end position="614"/>
    </location>
</feature>
<dbReference type="OrthoDB" id="10262413at2759"/>
<dbReference type="InterPro" id="IPR047499">
    <property type="entry name" value="DD_AK7"/>
</dbReference>